<evidence type="ECO:0000256" key="1">
    <source>
        <dbReference type="ARBA" id="ARBA00022441"/>
    </source>
</evidence>
<dbReference type="SMART" id="SM00612">
    <property type="entry name" value="Kelch"/>
    <property type="match status" value="2"/>
</dbReference>
<sequence length="264" mass="28537">MFNSRTGKWTVLPECPKMFFSIAVVNGQLTAIGGGQSYEATNTLLSLSRKRLGIFQQKWIEQFPPMTYGRNAPAVATTNTSLIVAGGWSPYLKNALVEMMDIQTLQWATVASLPYPLDQATATICGDRLYIGGGITGRSNKSVVMCEVKDLLQSQPQSLATRPGLSSSPPVWKEVTPLAVKLSSLVTFQGQLLAVGGSTTGRDADSTSDVMQYDVTTNSWKVISRMKVKRNYCFAAVLPNSTLMVCGGFTPDGDITVYVELASV</sequence>
<dbReference type="SUPFAM" id="SSF117281">
    <property type="entry name" value="Kelch motif"/>
    <property type="match status" value="1"/>
</dbReference>
<dbReference type="EMBL" id="CASHTH010002454">
    <property type="protein sequence ID" value="CAI8029975.1"/>
    <property type="molecule type" value="Genomic_DNA"/>
</dbReference>
<gene>
    <name evidence="3" type="ORF">GBAR_LOCUS17005</name>
</gene>
<evidence type="ECO:0000313" key="3">
    <source>
        <dbReference type="EMBL" id="CAI8029975.1"/>
    </source>
</evidence>
<dbReference type="PANTHER" id="PTHR45632">
    <property type="entry name" value="LD33804P"/>
    <property type="match status" value="1"/>
</dbReference>
<keyword evidence="4" id="KW-1185">Reference proteome</keyword>
<keyword evidence="2" id="KW-0677">Repeat</keyword>
<name>A0AA35SH31_GEOBA</name>
<accession>A0AA35SH31</accession>
<organism evidence="3 4">
    <name type="scientific">Geodia barretti</name>
    <name type="common">Barrett's horny sponge</name>
    <dbReference type="NCBI Taxonomy" id="519541"/>
    <lineage>
        <taxon>Eukaryota</taxon>
        <taxon>Metazoa</taxon>
        <taxon>Porifera</taxon>
        <taxon>Demospongiae</taxon>
        <taxon>Heteroscleromorpha</taxon>
        <taxon>Tetractinellida</taxon>
        <taxon>Astrophorina</taxon>
        <taxon>Geodiidae</taxon>
        <taxon>Geodia</taxon>
    </lineage>
</organism>
<dbReference type="Proteomes" id="UP001174909">
    <property type="component" value="Unassembled WGS sequence"/>
</dbReference>
<dbReference type="InterPro" id="IPR015915">
    <property type="entry name" value="Kelch-typ_b-propeller"/>
</dbReference>
<comment type="caution">
    <text evidence="3">The sequence shown here is derived from an EMBL/GenBank/DDBJ whole genome shotgun (WGS) entry which is preliminary data.</text>
</comment>
<dbReference type="InterPro" id="IPR006652">
    <property type="entry name" value="Kelch_1"/>
</dbReference>
<protein>
    <submittedName>
        <fullName evidence="3">Kelch-like protein 10</fullName>
    </submittedName>
</protein>
<evidence type="ECO:0000256" key="2">
    <source>
        <dbReference type="ARBA" id="ARBA00022737"/>
    </source>
</evidence>
<dbReference type="Gene3D" id="2.120.10.80">
    <property type="entry name" value="Kelch-type beta propeller"/>
    <property type="match status" value="2"/>
</dbReference>
<dbReference type="Pfam" id="PF24681">
    <property type="entry name" value="Kelch_KLHDC2_KLHL20_DRC7"/>
    <property type="match status" value="1"/>
</dbReference>
<reference evidence="3" key="1">
    <citation type="submission" date="2023-03" db="EMBL/GenBank/DDBJ databases">
        <authorList>
            <person name="Steffen K."/>
            <person name="Cardenas P."/>
        </authorList>
    </citation>
    <scope>NUCLEOTIDE SEQUENCE</scope>
</reference>
<proteinExistence type="predicted"/>
<dbReference type="PANTHER" id="PTHR45632:SF3">
    <property type="entry name" value="KELCH-LIKE PROTEIN 32"/>
    <property type="match status" value="1"/>
</dbReference>
<keyword evidence="1" id="KW-0880">Kelch repeat</keyword>
<evidence type="ECO:0000313" key="4">
    <source>
        <dbReference type="Proteomes" id="UP001174909"/>
    </source>
</evidence>
<dbReference type="AlphaFoldDB" id="A0AA35SH31"/>